<reference evidence="18" key="1">
    <citation type="journal article" date="2015" name="Nature">
        <title>Complex archaea that bridge the gap between prokaryotes and eukaryotes.</title>
        <authorList>
            <person name="Spang A."/>
            <person name="Saw J.H."/>
            <person name="Jorgensen S.L."/>
            <person name="Zaremba-Niedzwiedzka K."/>
            <person name="Martijn J."/>
            <person name="Lind A.E."/>
            <person name="van Eijk R."/>
            <person name="Schleper C."/>
            <person name="Guy L."/>
            <person name="Ettema T.J."/>
        </authorList>
    </citation>
    <scope>NUCLEOTIDE SEQUENCE</scope>
</reference>
<keyword evidence="6" id="KW-0963">Cytoplasm</keyword>
<evidence type="ECO:0000256" key="3">
    <source>
        <dbReference type="ARBA" id="ARBA00004496"/>
    </source>
</evidence>
<proteinExistence type="inferred from homology"/>
<evidence type="ECO:0000313" key="18">
    <source>
        <dbReference type="EMBL" id="KKN45405.1"/>
    </source>
</evidence>
<evidence type="ECO:0000256" key="11">
    <source>
        <dbReference type="ARBA" id="ARBA00022960"/>
    </source>
</evidence>
<dbReference type="GO" id="GO:0009252">
    <property type="term" value="P:peptidoglycan biosynthetic process"/>
    <property type="evidence" value="ECO:0007669"/>
    <property type="project" value="UniProtKB-UniPathway"/>
</dbReference>
<comment type="cofactor">
    <cofactor evidence="1">
        <name>FAD</name>
        <dbReference type="ChEBI" id="CHEBI:57692"/>
    </cofactor>
</comment>
<evidence type="ECO:0000256" key="10">
    <source>
        <dbReference type="ARBA" id="ARBA00022857"/>
    </source>
</evidence>
<evidence type="ECO:0000256" key="2">
    <source>
        <dbReference type="ARBA" id="ARBA00003921"/>
    </source>
</evidence>
<dbReference type="InterPro" id="IPR011601">
    <property type="entry name" value="MurB_C"/>
</dbReference>
<dbReference type="NCBIfam" id="TIGR00179">
    <property type="entry name" value="murB"/>
    <property type="match status" value="1"/>
</dbReference>
<accession>A0A0F9QMM5</accession>
<keyword evidence="13" id="KW-0560">Oxidoreductase</keyword>
<comment type="catalytic activity">
    <reaction evidence="16">
        <text>UDP-N-acetyl-alpha-D-muramate + NADP(+) = UDP-N-acetyl-3-O-(1-carboxyvinyl)-alpha-D-glucosamine + NADPH + H(+)</text>
        <dbReference type="Rhea" id="RHEA:12248"/>
        <dbReference type="ChEBI" id="CHEBI:15378"/>
        <dbReference type="ChEBI" id="CHEBI:57783"/>
        <dbReference type="ChEBI" id="CHEBI:58349"/>
        <dbReference type="ChEBI" id="CHEBI:68483"/>
        <dbReference type="ChEBI" id="CHEBI:70757"/>
        <dbReference type="EC" id="1.3.1.98"/>
    </reaction>
</comment>
<keyword evidence="9" id="KW-0274">FAD</keyword>
<feature type="domain" description="FAD-binding PCMH-type" evidence="17">
    <location>
        <begin position="22"/>
        <end position="187"/>
    </location>
</feature>
<dbReference type="InterPro" id="IPR016169">
    <property type="entry name" value="FAD-bd_PCMH_sub2"/>
</dbReference>
<dbReference type="GO" id="GO:0051301">
    <property type="term" value="P:cell division"/>
    <property type="evidence" value="ECO:0007669"/>
    <property type="project" value="UniProtKB-KW"/>
</dbReference>
<dbReference type="InterPro" id="IPR003170">
    <property type="entry name" value="MurB"/>
</dbReference>
<dbReference type="SUPFAM" id="SSF56176">
    <property type="entry name" value="FAD-binding/transporter-associated domain-like"/>
    <property type="match status" value="1"/>
</dbReference>
<keyword evidence="12" id="KW-0573">Peptidoglycan synthesis</keyword>
<sequence>MDNVGKPLKKSVLLNGYSNFKIGGKADYFFEATSILELTKSILLAREHSFPYFIIGAGYNLLFDDDGFRGIIIKNNVKGITKREKEEEIEALAGTPLRGLIQFSIDKGLSGFEFLAGIPGTVGGAVFSNAGAFGNSIGEFLKNAEILKRKGKRVKVKRDYFEFRYRHSVLSEKYDVFLRAVFELHQGDKEEIKAHIEENLEKRRSNHPPEEVACAGSYFKNPVLPDGERVSAANFLDKIGAKDMRVGGAAVYRGHANFIINKEKASAQDVLRLAKELKGRVRERFDIDLEEEVIFLSAGSSTP</sequence>
<dbReference type="EMBL" id="LAZR01001392">
    <property type="protein sequence ID" value="KKN45405.1"/>
    <property type="molecule type" value="Genomic_DNA"/>
</dbReference>
<dbReference type="EC" id="1.3.1.98" evidence="5"/>
<dbReference type="SUPFAM" id="SSF56194">
    <property type="entry name" value="Uridine diphospho-N-Acetylenolpyruvylglucosamine reductase, MurB, C-terminal domain"/>
    <property type="match status" value="1"/>
</dbReference>
<dbReference type="Gene3D" id="3.30.43.10">
    <property type="entry name" value="Uridine Diphospho-n-acetylenolpyruvylglucosamine Reductase, domain 2"/>
    <property type="match status" value="1"/>
</dbReference>
<evidence type="ECO:0000256" key="12">
    <source>
        <dbReference type="ARBA" id="ARBA00022984"/>
    </source>
</evidence>
<dbReference type="GO" id="GO:0008762">
    <property type="term" value="F:UDP-N-acetylmuramate dehydrogenase activity"/>
    <property type="evidence" value="ECO:0007669"/>
    <property type="project" value="UniProtKB-EC"/>
</dbReference>
<dbReference type="InterPro" id="IPR016167">
    <property type="entry name" value="FAD-bd_PCMH_sub1"/>
</dbReference>
<dbReference type="GO" id="GO:0071949">
    <property type="term" value="F:FAD binding"/>
    <property type="evidence" value="ECO:0007669"/>
    <property type="project" value="InterPro"/>
</dbReference>
<keyword evidence="10" id="KW-0521">NADP</keyword>
<dbReference type="UniPathway" id="UPA00219"/>
<dbReference type="NCBIfam" id="NF010480">
    <property type="entry name" value="PRK13905.1"/>
    <property type="match status" value="1"/>
</dbReference>
<evidence type="ECO:0000256" key="4">
    <source>
        <dbReference type="ARBA" id="ARBA00004752"/>
    </source>
</evidence>
<keyword evidence="14" id="KW-0131">Cell cycle</keyword>
<dbReference type="InterPro" id="IPR036635">
    <property type="entry name" value="MurB_C_sf"/>
</dbReference>
<comment type="subcellular location">
    <subcellularLocation>
        <location evidence="3">Cytoplasm</location>
    </subcellularLocation>
</comment>
<dbReference type="Gene3D" id="3.90.78.10">
    <property type="entry name" value="UDP-N-acetylenolpyruvoylglucosamine reductase, C-terminal domain"/>
    <property type="match status" value="1"/>
</dbReference>
<dbReference type="Gene3D" id="3.30.465.10">
    <property type="match status" value="1"/>
</dbReference>
<organism evidence="18">
    <name type="scientific">marine sediment metagenome</name>
    <dbReference type="NCBI Taxonomy" id="412755"/>
    <lineage>
        <taxon>unclassified sequences</taxon>
        <taxon>metagenomes</taxon>
        <taxon>ecological metagenomes</taxon>
    </lineage>
</organism>
<gene>
    <name evidence="18" type="ORF">LCGC14_0683460</name>
</gene>
<evidence type="ECO:0000256" key="14">
    <source>
        <dbReference type="ARBA" id="ARBA00023306"/>
    </source>
</evidence>
<keyword evidence="7" id="KW-0132">Cell division</keyword>
<dbReference type="GO" id="GO:0005829">
    <property type="term" value="C:cytosol"/>
    <property type="evidence" value="ECO:0007669"/>
    <property type="project" value="TreeGrafter"/>
</dbReference>
<evidence type="ECO:0000259" key="17">
    <source>
        <dbReference type="PROSITE" id="PS51387"/>
    </source>
</evidence>
<evidence type="ECO:0000256" key="13">
    <source>
        <dbReference type="ARBA" id="ARBA00023002"/>
    </source>
</evidence>
<dbReference type="PANTHER" id="PTHR21071">
    <property type="entry name" value="UDP-N-ACETYLENOLPYRUVOYLGLUCOSAMINE REDUCTASE"/>
    <property type="match status" value="1"/>
</dbReference>
<dbReference type="PROSITE" id="PS51387">
    <property type="entry name" value="FAD_PCMH"/>
    <property type="match status" value="1"/>
</dbReference>
<dbReference type="InterPro" id="IPR006094">
    <property type="entry name" value="Oxid_FAD_bind_N"/>
</dbReference>
<evidence type="ECO:0000256" key="15">
    <source>
        <dbReference type="ARBA" id="ARBA00023316"/>
    </source>
</evidence>
<dbReference type="AlphaFoldDB" id="A0A0F9QMM5"/>
<evidence type="ECO:0000256" key="16">
    <source>
        <dbReference type="ARBA" id="ARBA00048914"/>
    </source>
</evidence>
<dbReference type="Pfam" id="PF01565">
    <property type="entry name" value="FAD_binding_4"/>
    <property type="match status" value="1"/>
</dbReference>
<dbReference type="InterPro" id="IPR036318">
    <property type="entry name" value="FAD-bd_PCMH-like_sf"/>
</dbReference>
<protein>
    <recommendedName>
        <fullName evidence="5">UDP-N-acetylmuramate dehydrogenase</fullName>
        <ecNumber evidence="5">1.3.1.98</ecNumber>
    </recommendedName>
</protein>
<evidence type="ECO:0000256" key="1">
    <source>
        <dbReference type="ARBA" id="ARBA00001974"/>
    </source>
</evidence>
<dbReference type="PANTHER" id="PTHR21071:SF4">
    <property type="entry name" value="UDP-N-ACETYLENOLPYRUVOYLGLUCOSAMINE REDUCTASE"/>
    <property type="match status" value="1"/>
</dbReference>
<evidence type="ECO:0000256" key="9">
    <source>
        <dbReference type="ARBA" id="ARBA00022827"/>
    </source>
</evidence>
<name>A0A0F9QMM5_9ZZZZ</name>
<comment type="pathway">
    <text evidence="4">Cell wall biogenesis; peptidoglycan biosynthesis.</text>
</comment>
<comment type="function">
    <text evidence="2">Cell wall formation.</text>
</comment>
<dbReference type="Pfam" id="PF02873">
    <property type="entry name" value="MurB_C"/>
    <property type="match status" value="1"/>
</dbReference>
<dbReference type="HAMAP" id="MF_00037">
    <property type="entry name" value="MurB"/>
    <property type="match status" value="1"/>
</dbReference>
<dbReference type="GO" id="GO:0008360">
    <property type="term" value="P:regulation of cell shape"/>
    <property type="evidence" value="ECO:0007669"/>
    <property type="project" value="UniProtKB-KW"/>
</dbReference>
<keyword evidence="8" id="KW-0285">Flavoprotein</keyword>
<keyword evidence="15" id="KW-0961">Cell wall biogenesis/degradation</keyword>
<evidence type="ECO:0000256" key="5">
    <source>
        <dbReference type="ARBA" id="ARBA00012518"/>
    </source>
</evidence>
<keyword evidence="11" id="KW-0133">Cell shape</keyword>
<evidence type="ECO:0000256" key="6">
    <source>
        <dbReference type="ARBA" id="ARBA00022490"/>
    </source>
</evidence>
<dbReference type="GO" id="GO:0071555">
    <property type="term" value="P:cell wall organization"/>
    <property type="evidence" value="ECO:0007669"/>
    <property type="project" value="UniProtKB-KW"/>
</dbReference>
<evidence type="ECO:0000256" key="7">
    <source>
        <dbReference type="ARBA" id="ARBA00022618"/>
    </source>
</evidence>
<comment type="caution">
    <text evidence="18">The sequence shown here is derived from an EMBL/GenBank/DDBJ whole genome shotgun (WGS) entry which is preliminary data.</text>
</comment>
<dbReference type="InterPro" id="IPR016166">
    <property type="entry name" value="FAD-bd_PCMH"/>
</dbReference>
<evidence type="ECO:0000256" key="8">
    <source>
        <dbReference type="ARBA" id="ARBA00022630"/>
    </source>
</evidence>